<accession>A0A5J9T7F8</accession>
<dbReference type="Proteomes" id="UP000324897">
    <property type="component" value="Unassembled WGS sequence"/>
</dbReference>
<keyword evidence="2" id="KW-1185">Reference proteome</keyword>
<gene>
    <name evidence="1" type="ORF">EJB05_47401</name>
</gene>
<evidence type="ECO:0000313" key="2">
    <source>
        <dbReference type="Proteomes" id="UP000324897"/>
    </source>
</evidence>
<evidence type="ECO:0000313" key="1">
    <source>
        <dbReference type="EMBL" id="TVU07350.1"/>
    </source>
</evidence>
<dbReference type="Gramene" id="TVU07350">
    <property type="protein sequence ID" value="TVU07350"/>
    <property type="gene ID" value="EJB05_47401"/>
</dbReference>
<dbReference type="EMBL" id="RWGY01000045">
    <property type="protein sequence ID" value="TVU07350.1"/>
    <property type="molecule type" value="Genomic_DNA"/>
</dbReference>
<dbReference type="AlphaFoldDB" id="A0A5J9T7F8"/>
<sequence length="222" mass="24730">MEEKFKQAVLSLPAQAMPERNLKSDQDCEARMTIENESTLTILATEVSSWCSCIPLLWCLLLWLTASHHVGVAGRLYLIPVVLFELAWAALGLHGSMAELIGGPDGNGCANVHNTCRRETNLEERYGIRVAVENADGQFGNRTTEERLQQSPVLNNTETDMVSEIPAPEPAETFIQRLVFQFVLFPNAMSRCFFFDASTLTVCFGLDIGNALIWSAYWTPDL</sequence>
<comment type="caution">
    <text evidence="1">The sequence shown here is derived from an EMBL/GenBank/DDBJ whole genome shotgun (WGS) entry which is preliminary data.</text>
</comment>
<reference evidence="1 2" key="1">
    <citation type="journal article" date="2019" name="Sci. Rep.">
        <title>A high-quality genome of Eragrostis curvula grass provides insights into Poaceae evolution and supports new strategies to enhance forage quality.</title>
        <authorList>
            <person name="Carballo J."/>
            <person name="Santos B.A.C.M."/>
            <person name="Zappacosta D."/>
            <person name="Garbus I."/>
            <person name="Selva J.P."/>
            <person name="Gallo C.A."/>
            <person name="Diaz A."/>
            <person name="Albertini E."/>
            <person name="Caccamo M."/>
            <person name="Echenique V."/>
        </authorList>
    </citation>
    <scope>NUCLEOTIDE SEQUENCE [LARGE SCALE GENOMIC DNA]</scope>
    <source>
        <strain evidence="2">cv. Victoria</strain>
        <tissue evidence="1">Leaf</tissue>
    </source>
</reference>
<proteinExistence type="predicted"/>
<organism evidence="1 2">
    <name type="scientific">Eragrostis curvula</name>
    <name type="common">weeping love grass</name>
    <dbReference type="NCBI Taxonomy" id="38414"/>
    <lineage>
        <taxon>Eukaryota</taxon>
        <taxon>Viridiplantae</taxon>
        <taxon>Streptophyta</taxon>
        <taxon>Embryophyta</taxon>
        <taxon>Tracheophyta</taxon>
        <taxon>Spermatophyta</taxon>
        <taxon>Magnoliopsida</taxon>
        <taxon>Liliopsida</taxon>
        <taxon>Poales</taxon>
        <taxon>Poaceae</taxon>
        <taxon>PACMAD clade</taxon>
        <taxon>Chloridoideae</taxon>
        <taxon>Eragrostideae</taxon>
        <taxon>Eragrostidinae</taxon>
        <taxon>Eragrostis</taxon>
    </lineage>
</organism>
<name>A0A5J9T7F8_9POAL</name>
<feature type="non-terminal residue" evidence="1">
    <location>
        <position position="1"/>
    </location>
</feature>
<protein>
    <submittedName>
        <fullName evidence="1">Uncharacterized protein</fullName>
    </submittedName>
</protein>